<dbReference type="Pfam" id="PF00158">
    <property type="entry name" value="Sigma54_activat"/>
    <property type="match status" value="1"/>
</dbReference>
<dbReference type="KEGG" id="dfi:AXF13_00860"/>
<dbReference type="Gene3D" id="3.40.50.300">
    <property type="entry name" value="P-loop containing nucleotide triphosphate hydrolases"/>
    <property type="match status" value="1"/>
</dbReference>
<dbReference type="InterPro" id="IPR002197">
    <property type="entry name" value="HTH_Fis"/>
</dbReference>
<dbReference type="Pfam" id="PF06506">
    <property type="entry name" value="PrpR_N"/>
    <property type="match status" value="1"/>
</dbReference>
<dbReference type="CDD" id="cd00009">
    <property type="entry name" value="AAA"/>
    <property type="match status" value="1"/>
</dbReference>
<dbReference type="InterPro" id="IPR025662">
    <property type="entry name" value="Sigma_54_int_dom_ATP-bd_1"/>
</dbReference>
<dbReference type="InterPro" id="IPR003593">
    <property type="entry name" value="AAA+_ATPase"/>
</dbReference>
<evidence type="ECO:0000259" key="5">
    <source>
        <dbReference type="PROSITE" id="PS50045"/>
    </source>
</evidence>
<evidence type="ECO:0000313" key="8">
    <source>
        <dbReference type="Proteomes" id="UP000069241"/>
    </source>
</evidence>
<dbReference type="SMART" id="SM00091">
    <property type="entry name" value="PAS"/>
    <property type="match status" value="1"/>
</dbReference>
<feature type="domain" description="PAS" evidence="6">
    <location>
        <begin position="200"/>
        <end position="244"/>
    </location>
</feature>
<protein>
    <submittedName>
        <fullName evidence="7">Fis family transcriptional regulator</fullName>
    </submittedName>
</protein>
<dbReference type="Pfam" id="PF02954">
    <property type="entry name" value="HTH_8"/>
    <property type="match status" value="1"/>
</dbReference>
<sequence length="633" mass="70504">MPDPAPRIFFAAPDESLIQAFYQAIPKDEHNILAMSVLDQSAANVVEYARTSSIEVIISRGGIAELLRKAQKRGPSAIPIVQIQVTPFDIIDAMREAQKISRNMAFIAYANMLEGAKKLMDLFDLDLRFVALSSPRDCLEAIFTALEHKTEVIVGGAQVVKVCRENSIPAVLLNTNQESLRQACDGALRIIEARDDSRRETRRMAAILDQLDQGLIALDGDGHVLYSNAPADRLAGVGKKQLLGLGMQQIPLFQRHFTSSFFLNGTGKTVFACGDSKRECVARWQRVEPETFGINGLISLDVGREVSARPQTERGDRGHSSRFCFEDIVGASIALEKAKAKARQYAQADAAILLHGQTGVGKELFAHAIHNASPRRDEPFVAVNLAALPATLMESELFGYVRGAFTDARRGGKQGVFEYAGKGTVFLDEIGEIPLEMQSRLLRVLQDGDFMRLGDDRLVKARCRIISATNKELEEAVRQGTFRQDLYYRLNILRLNIPSLRERRGDIRDLARIFLEKFCAKYGKVSGKITPEALKILLERKWDGNIRELQAVIERYVVLCAEGHVHLEEPGLRDILEEGRQAGQAAGQARRAPSDEEVRLALEAHRHNILEAAAALGIHRTTLWRRLKRARRT</sequence>
<dbReference type="Gene3D" id="1.10.8.60">
    <property type="match status" value="1"/>
</dbReference>
<dbReference type="GO" id="GO:0005524">
    <property type="term" value="F:ATP binding"/>
    <property type="evidence" value="ECO:0007669"/>
    <property type="project" value="UniProtKB-KW"/>
</dbReference>
<evidence type="ECO:0000256" key="1">
    <source>
        <dbReference type="ARBA" id="ARBA00022741"/>
    </source>
</evidence>
<dbReference type="FunFam" id="3.40.50.300:FF:000006">
    <property type="entry name" value="DNA-binding transcriptional regulator NtrC"/>
    <property type="match status" value="1"/>
</dbReference>
<dbReference type="SUPFAM" id="SSF55785">
    <property type="entry name" value="PYP-like sensor domain (PAS domain)"/>
    <property type="match status" value="1"/>
</dbReference>
<keyword evidence="1" id="KW-0547">Nucleotide-binding</keyword>
<dbReference type="Gene3D" id="1.10.10.60">
    <property type="entry name" value="Homeodomain-like"/>
    <property type="match status" value="1"/>
</dbReference>
<reference evidence="8" key="1">
    <citation type="submission" date="2016-02" db="EMBL/GenBank/DDBJ databases">
        <authorList>
            <person name="Holder M.E."/>
            <person name="Ajami N.J."/>
            <person name="Petrosino J.F."/>
        </authorList>
    </citation>
    <scope>NUCLEOTIDE SEQUENCE [LARGE SCALE GENOMIC DNA]</scope>
    <source>
        <strain evidence="8">CCUG 45958</strain>
    </source>
</reference>
<evidence type="ECO:0000313" key="7">
    <source>
        <dbReference type="EMBL" id="AMD88781.1"/>
    </source>
</evidence>
<dbReference type="Gene3D" id="3.40.50.2300">
    <property type="match status" value="1"/>
</dbReference>
<dbReference type="RefSeq" id="WP_062251279.1">
    <property type="nucleotide sequence ID" value="NZ_CP014229.1"/>
</dbReference>
<keyword evidence="8" id="KW-1185">Reference proteome</keyword>
<dbReference type="SUPFAM" id="SSF159800">
    <property type="entry name" value="PrpR receptor domain-like"/>
    <property type="match status" value="1"/>
</dbReference>
<dbReference type="SUPFAM" id="SSF46689">
    <property type="entry name" value="Homeodomain-like"/>
    <property type="match status" value="1"/>
</dbReference>
<dbReference type="STRING" id="44742.AXF13_00860"/>
<dbReference type="InterPro" id="IPR013767">
    <property type="entry name" value="PAS_fold"/>
</dbReference>
<dbReference type="SMART" id="SM00382">
    <property type="entry name" value="AAA"/>
    <property type="match status" value="1"/>
</dbReference>
<dbReference type="InterPro" id="IPR010524">
    <property type="entry name" value="Sig_transdc_resp-reg_PrpR_N"/>
</dbReference>
<dbReference type="PROSITE" id="PS50045">
    <property type="entry name" value="SIGMA54_INTERACT_4"/>
    <property type="match status" value="1"/>
</dbReference>
<dbReference type="InterPro" id="IPR027417">
    <property type="entry name" value="P-loop_NTPase"/>
</dbReference>
<dbReference type="Gene3D" id="3.40.50.10660">
    <property type="entry name" value="PrpR receptor domain-like"/>
    <property type="match status" value="1"/>
</dbReference>
<dbReference type="Pfam" id="PF25601">
    <property type="entry name" value="AAA_lid_14"/>
    <property type="match status" value="1"/>
</dbReference>
<dbReference type="Gene3D" id="3.30.450.20">
    <property type="entry name" value="PAS domain"/>
    <property type="match status" value="1"/>
</dbReference>
<dbReference type="AlphaFoldDB" id="A0A0X8JHJ6"/>
<dbReference type="GO" id="GO:0043565">
    <property type="term" value="F:sequence-specific DNA binding"/>
    <property type="evidence" value="ECO:0007669"/>
    <property type="project" value="InterPro"/>
</dbReference>
<dbReference type="PANTHER" id="PTHR32071">
    <property type="entry name" value="TRANSCRIPTIONAL REGULATORY PROTEIN"/>
    <property type="match status" value="1"/>
</dbReference>
<keyword evidence="4" id="KW-0804">Transcription</keyword>
<dbReference type="EMBL" id="CP014229">
    <property type="protein sequence ID" value="AMD88781.1"/>
    <property type="molecule type" value="Genomic_DNA"/>
</dbReference>
<dbReference type="InterPro" id="IPR000014">
    <property type="entry name" value="PAS"/>
</dbReference>
<dbReference type="InterPro" id="IPR002078">
    <property type="entry name" value="Sigma_54_int"/>
</dbReference>
<evidence type="ECO:0000256" key="3">
    <source>
        <dbReference type="ARBA" id="ARBA00023015"/>
    </source>
</evidence>
<dbReference type="Proteomes" id="UP000069241">
    <property type="component" value="Chromosome"/>
</dbReference>
<organism evidence="7 8">
    <name type="scientific">Desulfovibrio fairfieldensis</name>
    <dbReference type="NCBI Taxonomy" id="44742"/>
    <lineage>
        <taxon>Bacteria</taxon>
        <taxon>Pseudomonadati</taxon>
        <taxon>Thermodesulfobacteriota</taxon>
        <taxon>Desulfovibrionia</taxon>
        <taxon>Desulfovibrionales</taxon>
        <taxon>Desulfovibrionaceae</taxon>
        <taxon>Desulfovibrio</taxon>
    </lineage>
</organism>
<dbReference type="InterPro" id="IPR058031">
    <property type="entry name" value="AAA_lid_NorR"/>
</dbReference>
<dbReference type="InterPro" id="IPR009057">
    <property type="entry name" value="Homeodomain-like_sf"/>
</dbReference>
<dbReference type="PROSITE" id="PS00675">
    <property type="entry name" value="SIGMA54_INTERACT_1"/>
    <property type="match status" value="1"/>
</dbReference>
<keyword evidence="3" id="KW-0805">Transcription regulation</keyword>
<evidence type="ECO:0000256" key="4">
    <source>
        <dbReference type="ARBA" id="ARBA00023163"/>
    </source>
</evidence>
<dbReference type="Pfam" id="PF00989">
    <property type="entry name" value="PAS"/>
    <property type="match status" value="1"/>
</dbReference>
<evidence type="ECO:0000259" key="6">
    <source>
        <dbReference type="PROSITE" id="PS50112"/>
    </source>
</evidence>
<proteinExistence type="predicted"/>
<dbReference type="GO" id="GO:0006355">
    <property type="term" value="P:regulation of DNA-templated transcription"/>
    <property type="evidence" value="ECO:0007669"/>
    <property type="project" value="InterPro"/>
</dbReference>
<name>A0A0X8JHJ6_9BACT</name>
<feature type="domain" description="Sigma-54 factor interaction" evidence="5">
    <location>
        <begin position="328"/>
        <end position="558"/>
    </location>
</feature>
<dbReference type="PROSITE" id="PS50112">
    <property type="entry name" value="PAS"/>
    <property type="match status" value="1"/>
</dbReference>
<dbReference type="GO" id="GO:0000156">
    <property type="term" value="F:phosphorelay response regulator activity"/>
    <property type="evidence" value="ECO:0007669"/>
    <property type="project" value="InterPro"/>
</dbReference>
<accession>A0A0X8JHJ6</accession>
<evidence type="ECO:0000256" key="2">
    <source>
        <dbReference type="ARBA" id="ARBA00022840"/>
    </source>
</evidence>
<keyword evidence="2" id="KW-0067">ATP-binding</keyword>
<gene>
    <name evidence="7" type="ORF">AXF13_00860</name>
</gene>
<dbReference type="InterPro" id="IPR035965">
    <property type="entry name" value="PAS-like_dom_sf"/>
</dbReference>
<dbReference type="SUPFAM" id="SSF52540">
    <property type="entry name" value="P-loop containing nucleoside triphosphate hydrolases"/>
    <property type="match status" value="1"/>
</dbReference>